<dbReference type="GO" id="GO:0005829">
    <property type="term" value="C:cytosol"/>
    <property type="evidence" value="ECO:0007669"/>
    <property type="project" value="TreeGrafter"/>
</dbReference>
<evidence type="ECO:0000256" key="2">
    <source>
        <dbReference type="ARBA" id="ARBA00022679"/>
    </source>
</evidence>
<keyword evidence="6" id="KW-1015">Disulfide bond</keyword>
<dbReference type="InterPro" id="IPR018484">
    <property type="entry name" value="FGGY_N"/>
</dbReference>
<dbReference type="GO" id="GO:0005524">
    <property type="term" value="F:ATP binding"/>
    <property type="evidence" value="ECO:0007669"/>
    <property type="project" value="UniProtKB-KW"/>
</dbReference>
<organism evidence="10 11">
    <name type="scientific">Rubripirellula amarantea</name>
    <dbReference type="NCBI Taxonomy" id="2527999"/>
    <lineage>
        <taxon>Bacteria</taxon>
        <taxon>Pseudomonadati</taxon>
        <taxon>Planctomycetota</taxon>
        <taxon>Planctomycetia</taxon>
        <taxon>Pirellulales</taxon>
        <taxon>Pirellulaceae</taxon>
        <taxon>Rubripirellula</taxon>
    </lineage>
</organism>
<dbReference type="GO" id="GO:0004370">
    <property type="term" value="F:glycerol kinase activity"/>
    <property type="evidence" value="ECO:0007669"/>
    <property type="project" value="TreeGrafter"/>
</dbReference>
<dbReference type="OrthoDB" id="9761504at2"/>
<dbReference type="GO" id="GO:0006071">
    <property type="term" value="P:glycerol metabolic process"/>
    <property type="evidence" value="ECO:0007669"/>
    <property type="project" value="TreeGrafter"/>
</dbReference>
<evidence type="ECO:0000259" key="9">
    <source>
        <dbReference type="Pfam" id="PF02782"/>
    </source>
</evidence>
<keyword evidence="3" id="KW-0547">Nucleotide-binding</keyword>
<dbReference type="SUPFAM" id="SSF53067">
    <property type="entry name" value="Actin-like ATPase domain"/>
    <property type="match status" value="2"/>
</dbReference>
<keyword evidence="4 10" id="KW-0418">Kinase</keyword>
<dbReference type="Gene3D" id="3.30.420.40">
    <property type="match status" value="2"/>
</dbReference>
<feature type="domain" description="Carbohydrate kinase FGGY N-terminal" evidence="8">
    <location>
        <begin position="12"/>
        <end position="252"/>
    </location>
</feature>
<dbReference type="AlphaFoldDB" id="A0A5C5WTV8"/>
<dbReference type="PANTHER" id="PTHR10196">
    <property type="entry name" value="SUGAR KINASE"/>
    <property type="match status" value="1"/>
</dbReference>
<evidence type="ECO:0000313" key="11">
    <source>
        <dbReference type="Proteomes" id="UP000316598"/>
    </source>
</evidence>
<dbReference type="GO" id="GO:0008993">
    <property type="term" value="F:rhamnulokinase activity"/>
    <property type="evidence" value="ECO:0007669"/>
    <property type="project" value="UniProtKB-EC"/>
</dbReference>
<name>A0A5C5WTV8_9BACT</name>
<dbReference type="Proteomes" id="UP000316598">
    <property type="component" value="Unassembled WGS sequence"/>
</dbReference>
<dbReference type="InterPro" id="IPR043129">
    <property type="entry name" value="ATPase_NBD"/>
</dbReference>
<dbReference type="CDD" id="cd07771">
    <property type="entry name" value="ASKHA_NBD_FGGY_RhaB-like"/>
    <property type="match status" value="1"/>
</dbReference>
<evidence type="ECO:0000313" key="10">
    <source>
        <dbReference type="EMBL" id="TWT54116.1"/>
    </source>
</evidence>
<accession>A0A5C5WTV8</accession>
<evidence type="ECO:0000256" key="4">
    <source>
        <dbReference type="ARBA" id="ARBA00022777"/>
    </source>
</evidence>
<dbReference type="Pfam" id="PF02782">
    <property type="entry name" value="FGGY_C"/>
    <property type="match status" value="1"/>
</dbReference>
<dbReference type="RefSeq" id="WP_146514212.1">
    <property type="nucleotide sequence ID" value="NZ_SJPI01000001.1"/>
</dbReference>
<sequence length="502" mass="54983">MTDSGTRTRPVHLAVDLGASSGRVISGGLEGGNLHIEVLHRFANDPVWVHDSMQWNPLGLWSEIQAGLAKAGNLHSDIRSIGVDTWGVDYGLVNSQNQLAGPVRHYRDQRNVGMIEEACQTVSRSEIFQATGLQFMEINTLYQLLAAKKAADPALVDDNDFLMMGDLFHWLLTGERGVEMTNASTTQLLDPRTQTWHEGLIERFGLPRGIFGNLVQPGTHLGNTTEAVARVTGLRDVPVIVPATHDTASAVIAVPARSFAPAKPDWCYISSGTWSLMGCELPRPMINERCQELNFTNEGGVLGSTRLLKNIGGMWVFQQIRAAMLKRGTERTWDDMVSRARAADPFSCLIDPDDPAFAAPDDMVDAIHKRAEDTDQPIPHDEGQLYRSSLEGLALRYRVCLGMLESLVEQPISTIHIVGGGSVNALLCQMTADACNRTVVAGPVEATAIGNVLMQMIGTAQISSIEEARELVCRSFDTKTYHPQDSSAWDEPAKRFALLSKR</sequence>
<dbReference type="EMBL" id="SJPI01000001">
    <property type="protein sequence ID" value="TWT54116.1"/>
    <property type="molecule type" value="Genomic_DNA"/>
</dbReference>
<evidence type="ECO:0000256" key="7">
    <source>
        <dbReference type="ARBA" id="ARBA00023308"/>
    </source>
</evidence>
<evidence type="ECO:0000259" key="8">
    <source>
        <dbReference type="Pfam" id="PF00370"/>
    </source>
</evidence>
<dbReference type="InterPro" id="IPR018485">
    <property type="entry name" value="FGGY_C"/>
</dbReference>
<evidence type="ECO:0000256" key="6">
    <source>
        <dbReference type="ARBA" id="ARBA00023157"/>
    </source>
</evidence>
<gene>
    <name evidence="10" type="primary">rhaB</name>
    <name evidence="10" type="ORF">Pla22_17510</name>
</gene>
<comment type="similarity">
    <text evidence="1">Belongs to the FGGY kinase family.</text>
</comment>
<dbReference type="EC" id="2.7.1.5" evidence="10"/>
<dbReference type="Pfam" id="PF00370">
    <property type="entry name" value="FGGY_N"/>
    <property type="match status" value="1"/>
</dbReference>
<evidence type="ECO:0000256" key="3">
    <source>
        <dbReference type="ARBA" id="ARBA00022741"/>
    </source>
</evidence>
<keyword evidence="11" id="KW-1185">Reference proteome</keyword>
<comment type="caution">
    <text evidence="10">The sequence shown here is derived from an EMBL/GenBank/DDBJ whole genome shotgun (WGS) entry which is preliminary data.</text>
</comment>
<keyword evidence="7" id="KW-0684">Rhamnose metabolism</keyword>
<keyword evidence="2 10" id="KW-0808">Transferase</keyword>
<proteinExistence type="inferred from homology"/>
<feature type="domain" description="Carbohydrate kinase FGGY C-terminal" evidence="9">
    <location>
        <begin position="267"/>
        <end position="457"/>
    </location>
</feature>
<dbReference type="GO" id="GO:0019301">
    <property type="term" value="P:rhamnose catabolic process"/>
    <property type="evidence" value="ECO:0007669"/>
    <property type="project" value="InterPro"/>
</dbReference>
<dbReference type="PANTHER" id="PTHR10196:SF93">
    <property type="entry name" value="L-RHAMNULOKINASE"/>
    <property type="match status" value="1"/>
</dbReference>
<evidence type="ECO:0000256" key="1">
    <source>
        <dbReference type="ARBA" id="ARBA00009156"/>
    </source>
</evidence>
<dbReference type="InterPro" id="IPR013449">
    <property type="entry name" value="Rhamnulokinase"/>
</dbReference>
<evidence type="ECO:0000256" key="5">
    <source>
        <dbReference type="ARBA" id="ARBA00022840"/>
    </source>
</evidence>
<protein>
    <submittedName>
        <fullName evidence="10">Rhamnulokinase</fullName>
        <ecNumber evidence="10">2.7.1.5</ecNumber>
    </submittedName>
</protein>
<reference evidence="10 11" key="1">
    <citation type="submission" date="2019-02" db="EMBL/GenBank/DDBJ databases">
        <title>Deep-cultivation of Planctomycetes and their phenomic and genomic characterization uncovers novel biology.</title>
        <authorList>
            <person name="Wiegand S."/>
            <person name="Jogler M."/>
            <person name="Boedeker C."/>
            <person name="Pinto D."/>
            <person name="Vollmers J."/>
            <person name="Rivas-Marin E."/>
            <person name="Kohn T."/>
            <person name="Peeters S.H."/>
            <person name="Heuer A."/>
            <person name="Rast P."/>
            <person name="Oberbeckmann S."/>
            <person name="Bunk B."/>
            <person name="Jeske O."/>
            <person name="Meyerdierks A."/>
            <person name="Storesund J.E."/>
            <person name="Kallscheuer N."/>
            <person name="Luecker S."/>
            <person name="Lage O.M."/>
            <person name="Pohl T."/>
            <person name="Merkel B.J."/>
            <person name="Hornburger P."/>
            <person name="Mueller R.-W."/>
            <person name="Bruemmer F."/>
            <person name="Labrenz M."/>
            <person name="Spormann A.M."/>
            <person name="Op Den Camp H."/>
            <person name="Overmann J."/>
            <person name="Amann R."/>
            <person name="Jetten M.S.M."/>
            <person name="Mascher T."/>
            <person name="Medema M.H."/>
            <person name="Devos D.P."/>
            <person name="Kaster A.-K."/>
            <person name="Ovreas L."/>
            <person name="Rohde M."/>
            <person name="Galperin M.Y."/>
            <person name="Jogler C."/>
        </authorList>
    </citation>
    <scope>NUCLEOTIDE SEQUENCE [LARGE SCALE GENOMIC DNA]</scope>
    <source>
        <strain evidence="10 11">Pla22</strain>
    </source>
</reference>
<keyword evidence="5" id="KW-0067">ATP-binding</keyword>